<evidence type="ECO:0000313" key="1">
    <source>
        <dbReference type="EMBL" id="AKQ69043.1"/>
    </source>
</evidence>
<dbReference type="STRING" id="1297742.A176_005955"/>
<name>A0A0H4X5C3_9BACT</name>
<dbReference type="AlphaFoldDB" id="A0A0H4X5C3"/>
<dbReference type="KEGG" id="mym:A176_005955"/>
<protein>
    <submittedName>
        <fullName evidence="1">Uncharacterized protein</fullName>
    </submittedName>
</protein>
<evidence type="ECO:0000313" key="2">
    <source>
        <dbReference type="Proteomes" id="UP000009026"/>
    </source>
</evidence>
<dbReference type="EMBL" id="CP012109">
    <property type="protein sequence ID" value="AKQ69043.1"/>
    <property type="molecule type" value="Genomic_DNA"/>
</dbReference>
<gene>
    <name evidence="1" type="ORF">A176_005955</name>
</gene>
<organism evidence="1 2">
    <name type="scientific">Pseudomyxococcus hansupus</name>
    <dbReference type="NCBI Taxonomy" id="1297742"/>
    <lineage>
        <taxon>Bacteria</taxon>
        <taxon>Pseudomonadati</taxon>
        <taxon>Myxococcota</taxon>
        <taxon>Myxococcia</taxon>
        <taxon>Myxococcales</taxon>
        <taxon>Cystobacterineae</taxon>
        <taxon>Myxococcaceae</taxon>
        <taxon>Pseudomyxococcus</taxon>
    </lineage>
</organism>
<dbReference type="Proteomes" id="UP000009026">
    <property type="component" value="Chromosome"/>
</dbReference>
<proteinExistence type="predicted"/>
<accession>A0A0H4X5C3</accession>
<reference evidence="1 2" key="1">
    <citation type="journal article" date="2016" name="PLoS ONE">
        <title>Complete Genome Sequence and Comparative Genomics of a Novel Myxobacterium Myxococcus hansupus.</title>
        <authorList>
            <person name="Sharma G."/>
            <person name="Narwani T."/>
            <person name="Subramanian S."/>
        </authorList>
    </citation>
    <scope>NUCLEOTIDE SEQUENCE [LARGE SCALE GENOMIC DNA]</scope>
    <source>
        <strain evidence="2">mixupus</strain>
    </source>
</reference>
<sequence length="51" mass="5859">MPARRPLEPLRADALARSKRINHLDEWVARRTAVLRLCEGSVHEWTLKAPA</sequence>
<keyword evidence="2" id="KW-1185">Reference proteome</keyword>